<evidence type="ECO:0000313" key="3">
    <source>
        <dbReference type="Proteomes" id="UP000688137"/>
    </source>
</evidence>
<organism evidence="2 3">
    <name type="scientific">Paramecium primaurelia</name>
    <dbReference type="NCBI Taxonomy" id="5886"/>
    <lineage>
        <taxon>Eukaryota</taxon>
        <taxon>Sar</taxon>
        <taxon>Alveolata</taxon>
        <taxon>Ciliophora</taxon>
        <taxon>Intramacronucleata</taxon>
        <taxon>Oligohymenophorea</taxon>
        <taxon>Peniculida</taxon>
        <taxon>Parameciidae</taxon>
        <taxon>Paramecium</taxon>
    </lineage>
</organism>
<protein>
    <submittedName>
        <fullName evidence="2">Uncharacterized protein</fullName>
    </submittedName>
</protein>
<keyword evidence="3" id="KW-1185">Reference proteome</keyword>
<reference evidence="2" key="1">
    <citation type="submission" date="2021-01" db="EMBL/GenBank/DDBJ databases">
        <authorList>
            <consortium name="Genoscope - CEA"/>
            <person name="William W."/>
        </authorList>
    </citation>
    <scope>NUCLEOTIDE SEQUENCE</scope>
</reference>
<dbReference type="AlphaFoldDB" id="A0A8S1KTQ5"/>
<evidence type="ECO:0000313" key="2">
    <source>
        <dbReference type="EMBL" id="CAD8058900.1"/>
    </source>
</evidence>
<comment type="caution">
    <text evidence="2">The sequence shown here is derived from an EMBL/GenBank/DDBJ whole genome shotgun (WGS) entry which is preliminary data.</text>
</comment>
<feature type="coiled-coil region" evidence="1">
    <location>
        <begin position="161"/>
        <end position="216"/>
    </location>
</feature>
<gene>
    <name evidence="2" type="ORF">PPRIM_AZ9-3.1.T0280080</name>
</gene>
<sequence>MDKISLQGEINTLKLENMNLKFKIKTLLEARQIALGNNEQIINYEEKILELQTIINELRNRCDDFIYKNEVLNDELEYERNKFQNFTSFNKRDFNNPNYKEQMNNLKKKLEIDFKNNNQYSEELEKIICNQYETIIQLDLDKQKLLTKLKLQTNSGIIIQEDETELNVDELQQNLEQSNKQIKKLEQQLNEKQQSLNELNQKYQILLNQFQQQQQVLQSNQVKPSLLDTLHKSIIQTQPSYDIHQSHFSKSIIQSK</sequence>
<feature type="coiled-coil region" evidence="1">
    <location>
        <begin position="41"/>
        <end position="75"/>
    </location>
</feature>
<dbReference type="OMA" id="ICNQYET"/>
<accession>A0A8S1KTQ5</accession>
<evidence type="ECO:0000256" key="1">
    <source>
        <dbReference type="SAM" id="Coils"/>
    </source>
</evidence>
<keyword evidence="1" id="KW-0175">Coiled coil</keyword>
<proteinExistence type="predicted"/>
<name>A0A8S1KTQ5_PARPR</name>
<dbReference type="Proteomes" id="UP000688137">
    <property type="component" value="Unassembled WGS sequence"/>
</dbReference>
<dbReference type="EMBL" id="CAJJDM010000027">
    <property type="protein sequence ID" value="CAD8058900.1"/>
    <property type="molecule type" value="Genomic_DNA"/>
</dbReference>